<dbReference type="PANTHER" id="PTHR44196">
    <property type="entry name" value="DEHYDROGENASE/REDUCTASE SDR FAMILY MEMBER 7B"/>
    <property type="match status" value="1"/>
</dbReference>
<dbReference type="GO" id="GO:0016020">
    <property type="term" value="C:membrane"/>
    <property type="evidence" value="ECO:0007669"/>
    <property type="project" value="TreeGrafter"/>
</dbReference>
<dbReference type="Pfam" id="PF00106">
    <property type="entry name" value="adh_short"/>
    <property type="match status" value="1"/>
</dbReference>
<dbReference type="STRING" id="1926881.BTJ39_08230"/>
<evidence type="ECO:0000256" key="2">
    <source>
        <dbReference type="ARBA" id="ARBA00023002"/>
    </source>
</evidence>
<accession>A0A1S8YNA1</accession>
<gene>
    <name evidence="3" type="ORF">BTJ39_08230</name>
</gene>
<dbReference type="SUPFAM" id="SSF51735">
    <property type="entry name" value="NAD(P)-binding Rossmann-fold domains"/>
    <property type="match status" value="1"/>
</dbReference>
<comment type="caution">
    <text evidence="3">The sequence shown here is derived from an EMBL/GenBank/DDBJ whole genome shotgun (WGS) entry which is preliminary data.</text>
</comment>
<sequence>MNKVSSLALVTGASSGIGLQFARRLLSEGYDLIAVGRRKERLESLVSEFPQRYIRPVVADLSTPEGINTVTQLCRSEPLTLLVNNAGVAHYMSFTSLPAEKAQELLHVKVVAPTMLAQAAIAGMTERKRGTVINVAGMLAFGATAPLGQAQGRAAYVSSLSYLLSLTLSLHEEFKGAGIKFQVLCPGIVATEFHQRQGMDLSALPRMSADDVVSASLHALALDEIVCAPGVNNPALMTAALQASLAAFNGQAPRLADRYQSPS</sequence>
<name>A0A1S8YNA1_9GAMM</name>
<dbReference type="Gene3D" id="3.40.50.720">
    <property type="entry name" value="NAD(P)-binding Rossmann-like Domain"/>
    <property type="match status" value="1"/>
</dbReference>
<proteinExistence type="inferred from homology"/>
<evidence type="ECO:0000313" key="4">
    <source>
        <dbReference type="Proteomes" id="UP000190667"/>
    </source>
</evidence>
<dbReference type="InterPro" id="IPR036291">
    <property type="entry name" value="NAD(P)-bd_dom_sf"/>
</dbReference>
<reference evidence="3 4" key="1">
    <citation type="submission" date="2016-12" db="EMBL/GenBank/DDBJ databases">
        <title>Izhakiella australiana sp. nov. of genus Izhakiella isolated from Australian desert.</title>
        <authorList>
            <person name="Ji M."/>
        </authorList>
    </citation>
    <scope>NUCLEOTIDE SEQUENCE [LARGE SCALE GENOMIC DNA]</scope>
    <source>
        <strain evidence="3 4">D4N98</strain>
    </source>
</reference>
<dbReference type="RefSeq" id="WP_078002202.1">
    <property type="nucleotide sequence ID" value="NZ_MRUL01000004.1"/>
</dbReference>
<dbReference type="AlphaFoldDB" id="A0A1S8YNA1"/>
<protein>
    <submittedName>
        <fullName evidence="3">Short-chain dehydrogenase</fullName>
    </submittedName>
</protein>
<dbReference type="GO" id="GO:0016491">
    <property type="term" value="F:oxidoreductase activity"/>
    <property type="evidence" value="ECO:0007669"/>
    <property type="project" value="UniProtKB-KW"/>
</dbReference>
<dbReference type="CDD" id="cd05233">
    <property type="entry name" value="SDR_c"/>
    <property type="match status" value="1"/>
</dbReference>
<dbReference type="PIRSF" id="PIRSF000126">
    <property type="entry name" value="11-beta-HSD1"/>
    <property type="match status" value="1"/>
</dbReference>
<keyword evidence="4" id="KW-1185">Reference proteome</keyword>
<dbReference type="OrthoDB" id="9810734at2"/>
<dbReference type="EMBL" id="MRUL01000004">
    <property type="protein sequence ID" value="OON40392.1"/>
    <property type="molecule type" value="Genomic_DNA"/>
</dbReference>
<dbReference type="Proteomes" id="UP000190667">
    <property type="component" value="Unassembled WGS sequence"/>
</dbReference>
<comment type="similarity">
    <text evidence="1">Belongs to the short-chain dehydrogenases/reductases (SDR) family.</text>
</comment>
<keyword evidence="2" id="KW-0560">Oxidoreductase</keyword>
<evidence type="ECO:0000256" key="1">
    <source>
        <dbReference type="ARBA" id="ARBA00006484"/>
    </source>
</evidence>
<organism evidence="3 4">
    <name type="scientific">Izhakiella australiensis</name>
    <dbReference type="NCBI Taxonomy" id="1926881"/>
    <lineage>
        <taxon>Bacteria</taxon>
        <taxon>Pseudomonadati</taxon>
        <taxon>Pseudomonadota</taxon>
        <taxon>Gammaproteobacteria</taxon>
        <taxon>Enterobacterales</taxon>
        <taxon>Erwiniaceae</taxon>
        <taxon>Izhakiella</taxon>
    </lineage>
</organism>
<evidence type="ECO:0000313" key="3">
    <source>
        <dbReference type="EMBL" id="OON40392.1"/>
    </source>
</evidence>
<dbReference type="PRINTS" id="PR00081">
    <property type="entry name" value="GDHRDH"/>
</dbReference>
<dbReference type="InterPro" id="IPR002347">
    <property type="entry name" value="SDR_fam"/>
</dbReference>
<dbReference type="PANTHER" id="PTHR44196:SF2">
    <property type="entry name" value="SHORT-CHAIN DEHYDROGENASE-RELATED"/>
    <property type="match status" value="1"/>
</dbReference>